<feature type="transmembrane region" description="Helical" evidence="8">
    <location>
        <begin position="14"/>
        <end position="31"/>
    </location>
</feature>
<evidence type="ECO:0000256" key="7">
    <source>
        <dbReference type="ARBA" id="ARBA00029435"/>
    </source>
</evidence>
<evidence type="ECO:0000256" key="5">
    <source>
        <dbReference type="ARBA" id="ARBA00022989"/>
    </source>
</evidence>
<dbReference type="GO" id="GO:0006696">
    <property type="term" value="P:ergosterol biosynthetic process"/>
    <property type="evidence" value="ECO:0007669"/>
    <property type="project" value="TreeGrafter"/>
</dbReference>
<sequence>MTVKESKGSCSSKLMKIFFVFTLLLSIFIGFDQIKERFYIFDQHVLERVAQENIAKYPHDTRALIHGIATDLDREYPGHIELKEEWVFNNAGGAMGSMWILHGSITEYVIIFGTPVGTEGHTGRFLADDYFIILEGEQWAYSAGALEREEFKPGQLHHLPRGEVQQYKIPERAWALEYARGWIPLMLPFGFADSIFSTVDYISIGNQVRLYGKALLGELLFKGKI</sequence>
<evidence type="ECO:0000256" key="8">
    <source>
        <dbReference type="RuleBase" id="RU368083"/>
    </source>
</evidence>
<keyword evidence="3 8" id="KW-0812">Transmembrane</keyword>
<dbReference type="Pfam" id="PF04622">
    <property type="entry name" value="ERG2_Sigma1R"/>
    <property type="match status" value="1"/>
</dbReference>
<evidence type="ECO:0000256" key="4">
    <source>
        <dbReference type="ARBA" id="ARBA00022824"/>
    </source>
</evidence>
<keyword evidence="9" id="KW-0675">Receptor</keyword>
<comment type="similarity">
    <text evidence="2 8">Belongs to the ERG2 family.</text>
</comment>
<dbReference type="PANTHER" id="PTHR10868:SF1">
    <property type="entry name" value="SIGMA NON-OPIOID INTRACELLULAR RECEPTOR 1"/>
    <property type="match status" value="1"/>
</dbReference>
<evidence type="ECO:0000256" key="6">
    <source>
        <dbReference type="ARBA" id="ARBA00023136"/>
    </source>
</evidence>
<keyword evidence="10" id="KW-1185">Reference proteome</keyword>
<evidence type="ECO:0000256" key="3">
    <source>
        <dbReference type="ARBA" id="ARBA00022692"/>
    </source>
</evidence>
<protein>
    <recommendedName>
        <fullName evidence="8">C-8 sterol isomerase</fullName>
        <ecNumber evidence="8">5.-.-.-</ecNumber>
    </recommendedName>
    <alternativeName>
        <fullName evidence="8">Delta-8--delta-7 sterol isomerase</fullName>
    </alternativeName>
</protein>
<dbReference type="EC" id="5.-.-.-" evidence="8"/>
<comment type="pathway">
    <text evidence="7 8">Steroid metabolism; ergosterol biosynthesis.</text>
</comment>
<organism evidence="9 10">
    <name type="scientific">Phascolomyces articulosus</name>
    <dbReference type="NCBI Taxonomy" id="60185"/>
    <lineage>
        <taxon>Eukaryota</taxon>
        <taxon>Fungi</taxon>
        <taxon>Fungi incertae sedis</taxon>
        <taxon>Mucoromycota</taxon>
        <taxon>Mucoromycotina</taxon>
        <taxon>Mucoromycetes</taxon>
        <taxon>Mucorales</taxon>
        <taxon>Lichtheimiaceae</taxon>
        <taxon>Phascolomyces</taxon>
    </lineage>
</organism>
<dbReference type="InterPro" id="IPR006716">
    <property type="entry name" value="ERG2_sigma1_rcpt-like"/>
</dbReference>
<dbReference type="AlphaFoldDB" id="A0AAD5K2R2"/>
<evidence type="ECO:0000313" key="9">
    <source>
        <dbReference type="EMBL" id="KAI9252341.1"/>
    </source>
</evidence>
<comment type="subcellular location">
    <subcellularLocation>
        <location evidence="1">Endoplasmic reticulum membrane</location>
    </subcellularLocation>
</comment>
<proteinExistence type="inferred from homology"/>
<dbReference type="EMBL" id="JAIXMP010000028">
    <property type="protein sequence ID" value="KAI9252341.1"/>
    <property type="molecule type" value="Genomic_DNA"/>
</dbReference>
<dbReference type="GO" id="GO:0005789">
    <property type="term" value="C:endoplasmic reticulum membrane"/>
    <property type="evidence" value="ECO:0007669"/>
    <property type="project" value="UniProtKB-SubCell"/>
</dbReference>
<reference evidence="9" key="1">
    <citation type="journal article" date="2022" name="IScience">
        <title>Evolution of zygomycete secretomes and the origins of terrestrial fungal ecologies.</title>
        <authorList>
            <person name="Chang Y."/>
            <person name="Wang Y."/>
            <person name="Mondo S."/>
            <person name="Ahrendt S."/>
            <person name="Andreopoulos W."/>
            <person name="Barry K."/>
            <person name="Beard J."/>
            <person name="Benny G.L."/>
            <person name="Blankenship S."/>
            <person name="Bonito G."/>
            <person name="Cuomo C."/>
            <person name="Desiro A."/>
            <person name="Gervers K.A."/>
            <person name="Hundley H."/>
            <person name="Kuo A."/>
            <person name="LaButti K."/>
            <person name="Lang B.F."/>
            <person name="Lipzen A."/>
            <person name="O'Donnell K."/>
            <person name="Pangilinan J."/>
            <person name="Reynolds N."/>
            <person name="Sandor L."/>
            <person name="Smith M.E."/>
            <person name="Tsang A."/>
            <person name="Grigoriev I.V."/>
            <person name="Stajich J.E."/>
            <person name="Spatafora J.W."/>
        </authorList>
    </citation>
    <scope>NUCLEOTIDE SEQUENCE</scope>
    <source>
        <strain evidence="9">RSA 2281</strain>
    </source>
</reference>
<evidence type="ECO:0000313" key="10">
    <source>
        <dbReference type="Proteomes" id="UP001209540"/>
    </source>
</evidence>
<keyword evidence="5 8" id="KW-1133">Transmembrane helix</keyword>
<keyword evidence="6 8" id="KW-0472">Membrane</keyword>
<dbReference type="Proteomes" id="UP001209540">
    <property type="component" value="Unassembled WGS sequence"/>
</dbReference>
<comment type="function">
    <text evidence="8">Catalyzes the reaction which results in unsaturation at C-7 in the B ring of sterols.</text>
</comment>
<comment type="caution">
    <text evidence="9">The sequence shown here is derived from an EMBL/GenBank/DDBJ whole genome shotgun (WGS) entry which is preliminary data.</text>
</comment>
<reference evidence="9" key="2">
    <citation type="submission" date="2023-02" db="EMBL/GenBank/DDBJ databases">
        <authorList>
            <consortium name="DOE Joint Genome Institute"/>
            <person name="Mondo S.J."/>
            <person name="Chang Y."/>
            <person name="Wang Y."/>
            <person name="Ahrendt S."/>
            <person name="Andreopoulos W."/>
            <person name="Barry K."/>
            <person name="Beard J."/>
            <person name="Benny G.L."/>
            <person name="Blankenship S."/>
            <person name="Bonito G."/>
            <person name="Cuomo C."/>
            <person name="Desiro A."/>
            <person name="Gervers K.A."/>
            <person name="Hundley H."/>
            <person name="Kuo A."/>
            <person name="LaButti K."/>
            <person name="Lang B.F."/>
            <person name="Lipzen A."/>
            <person name="O'Donnell K."/>
            <person name="Pangilinan J."/>
            <person name="Reynolds N."/>
            <person name="Sandor L."/>
            <person name="Smith M.W."/>
            <person name="Tsang A."/>
            <person name="Grigoriev I.V."/>
            <person name="Stajich J.E."/>
            <person name="Spatafora J.W."/>
        </authorList>
    </citation>
    <scope>NUCLEOTIDE SEQUENCE</scope>
    <source>
        <strain evidence="9">RSA 2281</strain>
    </source>
</reference>
<gene>
    <name evidence="9" type="ORF">BDA99DRAFT_520804</name>
</gene>
<accession>A0AAD5K2R2</accession>
<dbReference type="PANTHER" id="PTHR10868">
    <property type="entry name" value="SIGMA 1-TYPE OPIOID RECEPTOR-RELATED"/>
    <property type="match status" value="1"/>
</dbReference>
<evidence type="ECO:0000256" key="1">
    <source>
        <dbReference type="ARBA" id="ARBA00004586"/>
    </source>
</evidence>
<evidence type="ECO:0000256" key="2">
    <source>
        <dbReference type="ARBA" id="ARBA00007141"/>
    </source>
</evidence>
<name>A0AAD5K2R2_9FUNG</name>
<keyword evidence="4" id="KW-0256">Endoplasmic reticulum</keyword>